<keyword evidence="3 11" id="KW-0633">Potassium transport</keyword>
<dbReference type="Pfam" id="PF02669">
    <property type="entry name" value="KdpC"/>
    <property type="match status" value="1"/>
</dbReference>
<evidence type="ECO:0000256" key="11">
    <source>
        <dbReference type="HAMAP-Rule" id="MF_00276"/>
    </source>
</evidence>
<evidence type="ECO:0000256" key="3">
    <source>
        <dbReference type="ARBA" id="ARBA00022538"/>
    </source>
</evidence>
<evidence type="ECO:0000256" key="8">
    <source>
        <dbReference type="ARBA" id="ARBA00022989"/>
    </source>
</evidence>
<dbReference type="PANTHER" id="PTHR30042:SF2">
    <property type="entry name" value="POTASSIUM-TRANSPORTING ATPASE KDPC SUBUNIT"/>
    <property type="match status" value="1"/>
</dbReference>
<dbReference type="NCBIfam" id="NF001454">
    <property type="entry name" value="PRK00315.1"/>
    <property type="match status" value="1"/>
</dbReference>
<evidence type="ECO:0000256" key="4">
    <source>
        <dbReference type="ARBA" id="ARBA00022692"/>
    </source>
</evidence>
<comment type="similarity">
    <text evidence="11">Belongs to the KdpC family.</text>
</comment>
<evidence type="ECO:0000313" key="13">
    <source>
        <dbReference type="EMBL" id="SHM41951.1"/>
    </source>
</evidence>
<dbReference type="EMBL" id="FRCA01000008">
    <property type="protein sequence ID" value="SHM41951.1"/>
    <property type="molecule type" value="Genomic_DNA"/>
</dbReference>
<name>A0A1M7IMM0_9GAMM</name>
<evidence type="ECO:0000256" key="5">
    <source>
        <dbReference type="ARBA" id="ARBA00022741"/>
    </source>
</evidence>
<dbReference type="PANTHER" id="PTHR30042">
    <property type="entry name" value="POTASSIUM-TRANSPORTING ATPASE C CHAIN"/>
    <property type="match status" value="1"/>
</dbReference>
<dbReference type="RefSeq" id="WP_073435949.1">
    <property type="nucleotide sequence ID" value="NZ_BJXU01000077.1"/>
</dbReference>
<keyword evidence="4 11" id="KW-0812">Transmembrane</keyword>
<dbReference type="NCBIfam" id="TIGR00681">
    <property type="entry name" value="kdpC"/>
    <property type="match status" value="1"/>
</dbReference>
<keyword evidence="10 11" id="KW-0472">Membrane</keyword>
<dbReference type="AlphaFoldDB" id="A0A1M7IMM0"/>
<accession>A0A1M7IMM0</accession>
<evidence type="ECO:0000256" key="10">
    <source>
        <dbReference type="ARBA" id="ARBA00023136"/>
    </source>
</evidence>
<evidence type="ECO:0000313" key="12">
    <source>
        <dbReference type="EMBL" id="GEN24120.1"/>
    </source>
</evidence>
<keyword evidence="2 11" id="KW-1003">Cell membrane</keyword>
<organism evidence="13 14">
    <name type="scientific">Halomonas cupida</name>
    <dbReference type="NCBI Taxonomy" id="44933"/>
    <lineage>
        <taxon>Bacteria</taxon>
        <taxon>Pseudomonadati</taxon>
        <taxon>Pseudomonadota</taxon>
        <taxon>Gammaproteobacteria</taxon>
        <taxon>Oceanospirillales</taxon>
        <taxon>Halomonadaceae</taxon>
        <taxon>Halomonas</taxon>
    </lineage>
</organism>
<dbReference type="EMBL" id="BJXU01000077">
    <property type="protein sequence ID" value="GEN24120.1"/>
    <property type="molecule type" value="Genomic_DNA"/>
</dbReference>
<keyword evidence="6 11" id="KW-0067">ATP-binding</keyword>
<evidence type="ECO:0000256" key="9">
    <source>
        <dbReference type="ARBA" id="ARBA00023065"/>
    </source>
</evidence>
<dbReference type="GO" id="GO:0005886">
    <property type="term" value="C:plasma membrane"/>
    <property type="evidence" value="ECO:0007669"/>
    <property type="project" value="UniProtKB-SubCell"/>
</dbReference>
<evidence type="ECO:0000313" key="14">
    <source>
        <dbReference type="Proteomes" id="UP000184123"/>
    </source>
</evidence>
<protein>
    <recommendedName>
        <fullName evidence="11">Potassium-transporting ATPase KdpC subunit</fullName>
    </recommendedName>
    <alternativeName>
        <fullName evidence="11">ATP phosphohydrolase [potassium-transporting] C chain</fullName>
    </alternativeName>
    <alternativeName>
        <fullName evidence="11">Potassium-binding and translocating subunit C</fullName>
    </alternativeName>
    <alternativeName>
        <fullName evidence="11">Potassium-translocating ATPase C chain</fullName>
    </alternativeName>
</protein>
<keyword evidence="9 11" id="KW-0406">Ion transport</keyword>
<dbReference type="PIRSF" id="PIRSF001296">
    <property type="entry name" value="K_ATPase_KdpC"/>
    <property type="match status" value="1"/>
</dbReference>
<dbReference type="InterPro" id="IPR003820">
    <property type="entry name" value="KdpC"/>
</dbReference>
<comment type="subunit">
    <text evidence="11">The system is composed of three essential subunits: KdpA, KdpB and KdpC.</text>
</comment>
<sequence length="196" mass="20639">MTVSMTTRASLLTSLRMMVLLAALLGLLYPFVVTSLSEVVFPSQSRGSLVYDENGTIVGSALVGQPFVGAEYFHGRPSAANYAPDQVSGSNLSPGNATLRERALQEARAIEERDGVTIGEIPVDLLAASGSGIDPHISPQAALIQVPRVSRERNMPITEVKNAISSATENGGIVGQPAVNVLKLNLALDEQARGMP</sequence>
<dbReference type="Proteomes" id="UP000321726">
    <property type="component" value="Unassembled WGS sequence"/>
</dbReference>
<dbReference type="GO" id="GO:0008556">
    <property type="term" value="F:P-type potassium transmembrane transporter activity"/>
    <property type="evidence" value="ECO:0007669"/>
    <property type="project" value="InterPro"/>
</dbReference>
<gene>
    <name evidence="11 12" type="primary">kdpC</name>
    <name evidence="12" type="ORF">HCU01_20690</name>
    <name evidence="13" type="ORF">SAMN05660971_02912</name>
</gene>
<dbReference type="GO" id="GO:0005524">
    <property type="term" value="F:ATP binding"/>
    <property type="evidence" value="ECO:0007669"/>
    <property type="project" value="UniProtKB-UniRule"/>
</dbReference>
<proteinExistence type="inferred from homology"/>
<reference evidence="13 14" key="1">
    <citation type="submission" date="2016-11" db="EMBL/GenBank/DDBJ databases">
        <authorList>
            <person name="Jaros S."/>
            <person name="Januszkiewicz K."/>
            <person name="Wedrychowicz H."/>
        </authorList>
    </citation>
    <scope>NUCLEOTIDE SEQUENCE [LARGE SCALE GENOMIC DNA]</scope>
    <source>
        <strain evidence="13 14">DSM 4740</strain>
    </source>
</reference>
<comment type="subcellular location">
    <subcellularLocation>
        <location evidence="11">Cell membrane</location>
        <topology evidence="11">Single-pass membrane protein</topology>
    </subcellularLocation>
</comment>
<reference evidence="12 15" key="2">
    <citation type="submission" date="2019-07" db="EMBL/GenBank/DDBJ databases">
        <title>Whole genome shotgun sequence of Halomonas cupida NBRC 102219.</title>
        <authorList>
            <person name="Hosoyama A."/>
            <person name="Uohara A."/>
            <person name="Ohji S."/>
            <person name="Ichikawa N."/>
        </authorList>
    </citation>
    <scope>NUCLEOTIDE SEQUENCE [LARGE SCALE GENOMIC DNA]</scope>
    <source>
        <strain evidence="12 15">NBRC 102219</strain>
    </source>
</reference>
<evidence type="ECO:0000256" key="7">
    <source>
        <dbReference type="ARBA" id="ARBA00022958"/>
    </source>
</evidence>
<dbReference type="STRING" id="44933.SAMN05660971_02912"/>
<dbReference type="Proteomes" id="UP000184123">
    <property type="component" value="Unassembled WGS sequence"/>
</dbReference>
<keyword evidence="5 11" id="KW-0547">Nucleotide-binding</keyword>
<keyword evidence="1 11" id="KW-0813">Transport</keyword>
<keyword evidence="15" id="KW-1185">Reference proteome</keyword>
<dbReference type="HAMAP" id="MF_00276">
    <property type="entry name" value="KdpC"/>
    <property type="match status" value="1"/>
</dbReference>
<evidence type="ECO:0000313" key="15">
    <source>
        <dbReference type="Proteomes" id="UP000321726"/>
    </source>
</evidence>
<keyword evidence="7 11" id="KW-0630">Potassium</keyword>
<keyword evidence="8 11" id="KW-1133">Transmembrane helix</keyword>
<evidence type="ECO:0000256" key="1">
    <source>
        <dbReference type="ARBA" id="ARBA00022448"/>
    </source>
</evidence>
<comment type="function">
    <text evidence="11">Part of the high-affinity ATP-driven potassium transport (or Kdp) system, which catalyzes the hydrolysis of ATP coupled with the electrogenic transport of potassium into the cytoplasm. This subunit acts as a catalytic chaperone that increases the ATP-binding affinity of the ATP-hydrolyzing subunit KdpB by the formation of a transient KdpB/KdpC/ATP ternary complex.</text>
</comment>
<evidence type="ECO:0000256" key="6">
    <source>
        <dbReference type="ARBA" id="ARBA00022840"/>
    </source>
</evidence>
<evidence type="ECO:0000256" key="2">
    <source>
        <dbReference type="ARBA" id="ARBA00022475"/>
    </source>
</evidence>